<comment type="catalytic activity">
    <reaction evidence="1 7">
        <text>Cleavage of hydrophobic, N-terminal signal or leader sequences from secreted and periplasmic proteins.</text>
        <dbReference type="EC" id="3.4.21.89"/>
    </reaction>
</comment>
<feature type="active site" evidence="6">
    <location>
        <position position="16"/>
    </location>
</feature>
<evidence type="ECO:0000313" key="11">
    <source>
        <dbReference type="Proteomes" id="UP000186465"/>
    </source>
</evidence>
<dbReference type="GO" id="GO:0006465">
    <property type="term" value="P:signal peptide processing"/>
    <property type="evidence" value="ECO:0007669"/>
    <property type="project" value="InterPro"/>
</dbReference>
<keyword evidence="5 7" id="KW-0378">Hydrolase</keyword>
<accession>A0A1Q5PS10</accession>
<dbReference type="CDD" id="cd06530">
    <property type="entry name" value="S26_SPase_I"/>
    <property type="match status" value="1"/>
</dbReference>
<feature type="domain" description="Peptidase S26" evidence="9">
    <location>
        <begin position="4"/>
        <end position="175"/>
    </location>
</feature>
<dbReference type="PROSITE" id="PS00761">
    <property type="entry name" value="SPASE_I_3"/>
    <property type="match status" value="1"/>
</dbReference>
<dbReference type="GO" id="GO:0004252">
    <property type="term" value="F:serine-type endopeptidase activity"/>
    <property type="evidence" value="ECO:0007669"/>
    <property type="project" value="InterPro"/>
</dbReference>
<feature type="region of interest" description="Disordered" evidence="8">
    <location>
        <begin position="140"/>
        <end position="162"/>
    </location>
</feature>
<dbReference type="STRING" id="156892.BM477_01640"/>
<dbReference type="InterPro" id="IPR019533">
    <property type="entry name" value="Peptidase_S26"/>
</dbReference>
<sequence>MLNNWVVQRYYIPSGSMENTIMPHDYVLTSKLVPDSIEINRGDIVVFNDSGNWLGEHEQPELGWFQKALIWSGLRPDPGHQQLIKRVIGLPGDTVTCCNASGLIEVNGTEIDEPYLKSGVVPSLAQFSVTVPEDRYWVMGDNRSNSADSRAHQDNPGDGTIPRSDVLGKAVAVVWPFSRIQWLTDYSDVFSSVPAGARVQDHN</sequence>
<dbReference type="Gene3D" id="2.10.109.10">
    <property type="entry name" value="Umud Fragment, subunit A"/>
    <property type="match status" value="1"/>
</dbReference>
<dbReference type="GO" id="GO:0009003">
    <property type="term" value="F:signal peptidase activity"/>
    <property type="evidence" value="ECO:0007669"/>
    <property type="project" value="UniProtKB-EC"/>
</dbReference>
<keyword evidence="7" id="KW-0645">Protease</keyword>
<comment type="caution">
    <text evidence="10">The sequence shown here is derived from an EMBL/GenBank/DDBJ whole genome shotgun (WGS) entry which is preliminary data.</text>
</comment>
<dbReference type="InterPro" id="IPR036286">
    <property type="entry name" value="LexA/Signal_pep-like_sf"/>
</dbReference>
<evidence type="ECO:0000256" key="4">
    <source>
        <dbReference type="ARBA" id="ARBA00013208"/>
    </source>
</evidence>
<dbReference type="EMBL" id="MPDM01000002">
    <property type="protein sequence ID" value="OKL50367.1"/>
    <property type="molecule type" value="Genomic_DNA"/>
</dbReference>
<evidence type="ECO:0000256" key="5">
    <source>
        <dbReference type="ARBA" id="ARBA00022801"/>
    </source>
</evidence>
<evidence type="ECO:0000256" key="2">
    <source>
        <dbReference type="ARBA" id="ARBA00004401"/>
    </source>
</evidence>
<evidence type="ECO:0000256" key="6">
    <source>
        <dbReference type="PIRSR" id="PIRSR600223-1"/>
    </source>
</evidence>
<comment type="similarity">
    <text evidence="3 7">Belongs to the peptidase S26 family.</text>
</comment>
<evidence type="ECO:0000256" key="8">
    <source>
        <dbReference type="SAM" id="MobiDB-lite"/>
    </source>
</evidence>
<dbReference type="AlphaFoldDB" id="A0A1Q5PS10"/>
<name>A0A1Q5PS10_9ACTO</name>
<dbReference type="PANTHER" id="PTHR43390">
    <property type="entry name" value="SIGNAL PEPTIDASE I"/>
    <property type="match status" value="1"/>
</dbReference>
<dbReference type="Proteomes" id="UP000186465">
    <property type="component" value="Unassembled WGS sequence"/>
</dbReference>
<dbReference type="GO" id="GO:0005886">
    <property type="term" value="C:plasma membrane"/>
    <property type="evidence" value="ECO:0007669"/>
    <property type="project" value="UniProtKB-SubCell"/>
</dbReference>
<dbReference type="PRINTS" id="PR00727">
    <property type="entry name" value="LEADERPTASE"/>
</dbReference>
<comment type="subcellular location">
    <subcellularLocation>
        <location evidence="2">Cell membrane</location>
        <topology evidence="2">Single-pass type II membrane protein</topology>
    </subcellularLocation>
    <subcellularLocation>
        <location evidence="7">Membrane</location>
        <topology evidence="7">Single-pass type II membrane protein</topology>
    </subcellularLocation>
</comment>
<dbReference type="EC" id="3.4.21.89" evidence="4 7"/>
<reference evidence="11" key="1">
    <citation type="submission" date="2016-11" db="EMBL/GenBank/DDBJ databases">
        <title>Actinomyces gypaetusis sp. nov. isolated from Gypaetus barbatus in Qinghai Tibet Plateau China.</title>
        <authorList>
            <person name="Meng X."/>
        </authorList>
    </citation>
    <scope>NUCLEOTIDE SEQUENCE [LARGE SCALE GENOMIC DNA]</scope>
    <source>
        <strain evidence="11">DSM 15383</strain>
    </source>
</reference>
<evidence type="ECO:0000256" key="3">
    <source>
        <dbReference type="ARBA" id="ARBA00009370"/>
    </source>
</evidence>
<dbReference type="PANTHER" id="PTHR43390:SF1">
    <property type="entry name" value="CHLOROPLAST PROCESSING PEPTIDASE"/>
    <property type="match status" value="1"/>
</dbReference>
<gene>
    <name evidence="10" type="ORF">BM477_01640</name>
</gene>
<dbReference type="SUPFAM" id="SSF51306">
    <property type="entry name" value="LexA/Signal peptidase"/>
    <property type="match status" value="1"/>
</dbReference>
<dbReference type="InterPro" id="IPR019758">
    <property type="entry name" value="Pept_S26A_signal_pept_1_CS"/>
</dbReference>
<evidence type="ECO:0000259" key="9">
    <source>
        <dbReference type="Pfam" id="PF10502"/>
    </source>
</evidence>
<keyword evidence="11" id="KW-1185">Reference proteome</keyword>
<protein>
    <recommendedName>
        <fullName evidence="4 7">Signal peptidase I</fullName>
        <ecNumber evidence="4 7">3.4.21.89</ecNumber>
    </recommendedName>
</protein>
<dbReference type="InterPro" id="IPR000223">
    <property type="entry name" value="Pept_S26A_signal_pept_1"/>
</dbReference>
<evidence type="ECO:0000313" key="10">
    <source>
        <dbReference type="EMBL" id="OKL50367.1"/>
    </source>
</evidence>
<feature type="active site" evidence="6">
    <location>
        <position position="85"/>
    </location>
</feature>
<dbReference type="Pfam" id="PF10502">
    <property type="entry name" value="Peptidase_S26"/>
    <property type="match status" value="1"/>
</dbReference>
<organism evidence="10 11">
    <name type="scientific">Boudabousia marimammalium</name>
    <dbReference type="NCBI Taxonomy" id="156892"/>
    <lineage>
        <taxon>Bacteria</taxon>
        <taxon>Bacillati</taxon>
        <taxon>Actinomycetota</taxon>
        <taxon>Actinomycetes</taxon>
        <taxon>Actinomycetales</taxon>
        <taxon>Actinomycetaceae</taxon>
        <taxon>Boudabousia</taxon>
    </lineage>
</organism>
<evidence type="ECO:0000256" key="7">
    <source>
        <dbReference type="RuleBase" id="RU362042"/>
    </source>
</evidence>
<dbReference type="NCBIfam" id="TIGR02227">
    <property type="entry name" value="sigpep_I_bact"/>
    <property type="match status" value="1"/>
</dbReference>
<evidence type="ECO:0000256" key="1">
    <source>
        <dbReference type="ARBA" id="ARBA00000677"/>
    </source>
</evidence>
<proteinExistence type="inferred from homology"/>